<keyword evidence="1" id="KW-0812">Transmembrane</keyword>
<reference evidence="2 3" key="2">
    <citation type="submission" date="2020-08" db="EMBL/GenBank/DDBJ databases">
        <title>The Agave Microbiome: Exploring the role of microbial communities in plant adaptations to desert environments.</title>
        <authorList>
            <person name="Partida-Martinez L.P."/>
        </authorList>
    </citation>
    <scope>NUCLEOTIDE SEQUENCE [LARGE SCALE GENOMIC DNA]</scope>
    <source>
        <strain evidence="2 3">AS2.3</strain>
    </source>
</reference>
<sequence length="361" mass="39427">MIRLLSLLHRWVGAIAGLLLALLGLSGALLVWRDQWTFVPHAGDAPGHDMAALARVIDAVADGATPIERMTFAGEGLGVHQIVYADGSGAYLSQSGEVVARWTAIWQRPELWLFDLHHHLLLGEAGETAEGIVALVGLFFVISGVVLWWRMRARFRPRLWPAKMTSGAIVHHHRDLGVITAPLLALSLLTGAMMALPAVGQWMMAPLGREAKAKAPDVPAAPPHAGRPDFARAFAAAATRFPDAEPRRLQWPRKAGKPITLRLRQPFEWTPNGRTFLYLDPATLAVVGAADPADGRGSGWLQEKLYPVHAAKVGGLGWKLAMTASGLALAMLGSLAVYGFWRTRWTARRRRRVRMVLHRAA</sequence>
<dbReference type="PANTHER" id="PTHR34219">
    <property type="entry name" value="IRON-REGULATED INNER MEMBRANE PROTEIN-RELATED"/>
    <property type="match status" value="1"/>
</dbReference>
<feature type="transmembrane region" description="Helical" evidence="1">
    <location>
        <begin position="176"/>
        <end position="199"/>
    </location>
</feature>
<feature type="transmembrane region" description="Helical" evidence="1">
    <location>
        <begin position="12"/>
        <end position="32"/>
    </location>
</feature>
<evidence type="ECO:0000313" key="3">
    <source>
        <dbReference type="Proteomes" id="UP000517753"/>
    </source>
</evidence>
<protein>
    <submittedName>
        <fullName evidence="2">Putative iron-regulated membrane protein</fullName>
    </submittedName>
</protein>
<dbReference type="EMBL" id="JACCBY010000003">
    <property type="protein sequence ID" value="NYD90436.1"/>
    <property type="molecule type" value="Genomic_DNA"/>
</dbReference>
<dbReference type="RefSeq" id="WP_373562997.1">
    <property type="nucleotide sequence ID" value="NZ_JACCBY010000003.1"/>
</dbReference>
<keyword evidence="3" id="KW-1185">Reference proteome</keyword>
<feature type="transmembrane region" description="Helical" evidence="1">
    <location>
        <begin position="131"/>
        <end position="149"/>
    </location>
</feature>
<evidence type="ECO:0000313" key="2">
    <source>
        <dbReference type="EMBL" id="NYD90436.1"/>
    </source>
</evidence>
<dbReference type="Proteomes" id="UP000517753">
    <property type="component" value="Unassembled WGS sequence"/>
</dbReference>
<keyword evidence="1" id="KW-0472">Membrane</keyword>
<feature type="transmembrane region" description="Helical" evidence="1">
    <location>
        <begin position="320"/>
        <end position="341"/>
    </location>
</feature>
<name>A0A7Y9FQL6_9SPHN</name>
<keyword evidence="1" id="KW-1133">Transmembrane helix</keyword>
<proteinExistence type="predicted"/>
<dbReference type="AlphaFoldDB" id="A0A7Y9FQL6"/>
<dbReference type="InterPro" id="IPR005625">
    <property type="entry name" value="PepSY-ass_TM"/>
</dbReference>
<dbReference type="PANTHER" id="PTHR34219:SF3">
    <property type="entry name" value="BLL7967 PROTEIN"/>
    <property type="match status" value="1"/>
</dbReference>
<organism evidence="2 3">
    <name type="scientific">Sphingomonas melonis</name>
    <dbReference type="NCBI Taxonomy" id="152682"/>
    <lineage>
        <taxon>Bacteria</taxon>
        <taxon>Pseudomonadati</taxon>
        <taxon>Pseudomonadota</taxon>
        <taxon>Alphaproteobacteria</taxon>
        <taxon>Sphingomonadales</taxon>
        <taxon>Sphingomonadaceae</taxon>
        <taxon>Sphingomonas</taxon>
    </lineage>
</organism>
<gene>
    <name evidence="2" type="ORF">HD841_002233</name>
</gene>
<evidence type="ECO:0000256" key="1">
    <source>
        <dbReference type="SAM" id="Phobius"/>
    </source>
</evidence>
<comment type="caution">
    <text evidence="2">The sequence shown here is derived from an EMBL/GenBank/DDBJ whole genome shotgun (WGS) entry which is preliminary data.</text>
</comment>
<reference evidence="2 3" key="1">
    <citation type="submission" date="2020-07" db="EMBL/GenBank/DDBJ databases">
        <authorList>
            <person name="Partida-Martinez L."/>
            <person name="Huntemann M."/>
            <person name="Clum A."/>
            <person name="Wang J."/>
            <person name="Palaniappan K."/>
            <person name="Ritter S."/>
            <person name="Chen I.-M."/>
            <person name="Stamatis D."/>
            <person name="Reddy T."/>
            <person name="O'Malley R."/>
            <person name="Daum C."/>
            <person name="Shapiro N."/>
            <person name="Ivanova N."/>
            <person name="Kyrpides N."/>
            <person name="Woyke T."/>
        </authorList>
    </citation>
    <scope>NUCLEOTIDE SEQUENCE [LARGE SCALE GENOMIC DNA]</scope>
    <source>
        <strain evidence="2 3">AS2.3</strain>
    </source>
</reference>
<dbReference type="Pfam" id="PF03929">
    <property type="entry name" value="PepSY_TM"/>
    <property type="match status" value="1"/>
</dbReference>
<accession>A0A7Y9FQL6</accession>